<feature type="region of interest" description="Disordered" evidence="11">
    <location>
        <begin position="499"/>
        <end position="588"/>
    </location>
</feature>
<dbReference type="PRINTS" id="PR00344">
    <property type="entry name" value="BCTRLSENSOR"/>
</dbReference>
<evidence type="ECO:0000313" key="16">
    <source>
        <dbReference type="EMBL" id="AAQ59255.1"/>
    </source>
</evidence>
<sequence>MSTLQLRHRGERESGVKLTVGKNMALLVLAALLGLALLTALEQYLMERVYDGANFGNVNAVPSLKVLGDLRRAFQECSTQAGRLDYDADKAERLKVENKVLAAREAVSNAIRAYETNGCAGGSCFADETDKAWLDTEKPVWQRYQAGLEQVLQASAGQGAARAHQMLLTLDPISDQMLETIDKHIDYNIVIAKKFSDEAVVTKRNAIALTLVICGLMLVAIAAIGYWTSRSILGQLGGEPSEAAEIAARLAEGDLSSDIRVRAGDDSSLMARIKSLIESLEQLANRAYAIGKGDLSQEIRLASDKDRLGIAINEMIRMLRAARDEDDRRNWLKDGYGQVSAALTGDLTTEQLADAAIGLIGRYLDAGRGVFYLYRDAEQRLDLIGSYMYTERNNLGASFALGEGAVGQVARERKPIILEVSGDDAAPIVTGTMLALPRYTYTYPLLHEKELVGVIELSSFDHFDERKLEFLANVGGMLASFLFVAEQRVHIRKLLAASEESEKEMRQQSEQLRESNARMEEQQQQLQQQSEELQQSNAQMEEAQQQLRQQTEELQQANAQMEESQQQLEQQNRELEESRLEQEAKARQLDQASKYKSEFLANMSHELRTPLNSIILLSKMMVNNDDGAVKDEALKWAQVIHRSGEDLLRLINDVLDLSKVEAGRMDVHLATLNSRELCAELQGMFEHLARDKGLEFVVDDRLQSDFVSDPDKLSQILRNLLTNAIKFTRSGGVTLSMSRHPDLPLPVRISVRDSGIGIPAEKKSVIFEAFQQADGSTSREFGGTGLGLTISLRFAQMLGGTIELESAPGEGSEFIVWLPERGKAEERAVEHAALEVEDDRNALQPGDRAILLIDDDPALGRMLVAMNRRLGYKTLLAQSGGEGLALAAAHGPAGILLDLGLPDMDGAQVLHEIKTRPALADIPVYIVSARDRDEALLHQGAIGFLRKPASDQLLAAAEAELVKAVGGRGGGIVVVERGGIGRDEVAKLVGGIGGDIVAAAPDTDWQALLERHRCQLAVLDLGKAAIADSVAVAEALRGVDPEISLVFYASGKPGEEDEAALRAYSDCVIVKTPQAGQRLLENVERFLRDVPRQRAERKAPAAASGSKLLDGRRVLVVDDDPRNLFVITAALERHGAKLNSAVNGRRALEFLQHQSVDLVLMDIMMPEMDGYQAIAAIRANPAWKDIPVVAITAKALPAEREKILATGADDYLSKPVDYDLLVARVAHWCEGRGR</sequence>
<dbReference type="InterPro" id="IPR001789">
    <property type="entry name" value="Sig_transdc_resp-reg_receiver"/>
</dbReference>
<evidence type="ECO:0000259" key="15">
    <source>
        <dbReference type="PROSITE" id="PS50885"/>
    </source>
</evidence>
<dbReference type="GO" id="GO:0000155">
    <property type="term" value="F:phosphorelay sensor kinase activity"/>
    <property type="evidence" value="ECO:0007669"/>
    <property type="project" value="InterPro"/>
</dbReference>
<name>Q7NXP7_CHRVO</name>
<dbReference type="InterPro" id="IPR003594">
    <property type="entry name" value="HATPase_dom"/>
</dbReference>
<keyword evidence="12" id="KW-1133">Transmembrane helix</keyword>
<keyword evidence="6" id="KW-0418">Kinase</keyword>
<dbReference type="Proteomes" id="UP000001424">
    <property type="component" value="Chromosome"/>
</dbReference>
<dbReference type="KEGG" id="cvi:CV_1579"/>
<evidence type="ECO:0000256" key="2">
    <source>
        <dbReference type="ARBA" id="ARBA00004370"/>
    </source>
</evidence>
<dbReference type="eggNOG" id="COG0745">
    <property type="taxonomic scope" value="Bacteria"/>
</dbReference>
<dbReference type="SUPFAM" id="SSF52172">
    <property type="entry name" value="CheY-like"/>
    <property type="match status" value="2"/>
</dbReference>
<gene>
    <name evidence="16" type="ordered locus">CV_1579</name>
</gene>
<evidence type="ECO:0000256" key="12">
    <source>
        <dbReference type="SAM" id="Phobius"/>
    </source>
</evidence>
<dbReference type="Gene3D" id="6.10.340.10">
    <property type="match status" value="1"/>
</dbReference>
<feature type="modified residue" description="4-aspartylphosphate" evidence="10">
    <location>
        <position position="1162"/>
    </location>
</feature>
<dbReference type="SUPFAM" id="SSF47384">
    <property type="entry name" value="Homodimeric domain of signal transducing histidine kinase"/>
    <property type="match status" value="1"/>
</dbReference>
<feature type="domain" description="Histidine kinase" evidence="13">
    <location>
        <begin position="602"/>
        <end position="822"/>
    </location>
</feature>
<comment type="subcellular location">
    <subcellularLocation>
        <location evidence="2">Membrane</location>
    </subcellularLocation>
</comment>
<dbReference type="GO" id="GO:0016020">
    <property type="term" value="C:membrane"/>
    <property type="evidence" value="ECO:0007669"/>
    <property type="project" value="UniProtKB-SubCell"/>
</dbReference>
<dbReference type="CDD" id="cd16922">
    <property type="entry name" value="HATPase_EvgS-ArcB-TorS-like"/>
    <property type="match status" value="1"/>
</dbReference>
<dbReference type="Pfam" id="PF02518">
    <property type="entry name" value="HATPase_c"/>
    <property type="match status" value="1"/>
</dbReference>
<dbReference type="Pfam" id="PF00072">
    <property type="entry name" value="Response_reg"/>
    <property type="match status" value="2"/>
</dbReference>
<dbReference type="PANTHER" id="PTHR45339">
    <property type="entry name" value="HYBRID SIGNAL TRANSDUCTION HISTIDINE KINASE J"/>
    <property type="match status" value="1"/>
</dbReference>
<comment type="function">
    <text evidence="8">Member of the two-component regulatory system BvgS/BvgA. Phosphorylates BvgA via a four-step phosphorelay in response to environmental signals.</text>
</comment>
<feature type="transmembrane region" description="Helical" evidence="12">
    <location>
        <begin position="20"/>
        <end position="41"/>
    </location>
</feature>
<keyword evidence="7" id="KW-0902">Two-component regulatory system</keyword>
<dbReference type="Pfam" id="PF13185">
    <property type="entry name" value="GAF_2"/>
    <property type="match status" value="1"/>
</dbReference>
<feature type="domain" description="Response regulatory" evidence="14">
    <location>
        <begin position="1113"/>
        <end position="1229"/>
    </location>
</feature>
<dbReference type="InterPro" id="IPR036097">
    <property type="entry name" value="HisK_dim/P_sf"/>
</dbReference>
<evidence type="ECO:0000256" key="6">
    <source>
        <dbReference type="ARBA" id="ARBA00022777"/>
    </source>
</evidence>
<dbReference type="InterPro" id="IPR003018">
    <property type="entry name" value="GAF"/>
</dbReference>
<accession>Q7NXP7</accession>
<dbReference type="InterPro" id="IPR011006">
    <property type="entry name" value="CheY-like_superfamily"/>
</dbReference>
<evidence type="ECO:0000313" key="17">
    <source>
        <dbReference type="Proteomes" id="UP000001424"/>
    </source>
</evidence>
<evidence type="ECO:0000256" key="5">
    <source>
        <dbReference type="ARBA" id="ARBA00022679"/>
    </source>
</evidence>
<keyword evidence="12" id="KW-0812">Transmembrane</keyword>
<evidence type="ECO:0000256" key="11">
    <source>
        <dbReference type="SAM" id="MobiDB-lite"/>
    </source>
</evidence>
<feature type="compositionally biased region" description="Basic and acidic residues" evidence="11">
    <location>
        <begin position="503"/>
        <end position="521"/>
    </location>
</feature>
<dbReference type="PANTHER" id="PTHR45339:SF1">
    <property type="entry name" value="HYBRID SIGNAL TRANSDUCTION HISTIDINE KINASE J"/>
    <property type="match status" value="1"/>
</dbReference>
<keyword evidence="17" id="KW-1185">Reference proteome</keyword>
<feature type="domain" description="HAMP" evidence="15">
    <location>
        <begin position="274"/>
        <end position="324"/>
    </location>
</feature>
<dbReference type="EMBL" id="AE016825">
    <property type="protein sequence ID" value="AAQ59255.1"/>
    <property type="molecule type" value="Genomic_DNA"/>
</dbReference>
<feature type="domain" description="Response regulatory" evidence="14">
    <location>
        <begin position="849"/>
        <end position="962"/>
    </location>
</feature>
<evidence type="ECO:0000256" key="1">
    <source>
        <dbReference type="ARBA" id="ARBA00000085"/>
    </source>
</evidence>
<evidence type="ECO:0000256" key="9">
    <source>
        <dbReference type="ARBA" id="ARBA00070152"/>
    </source>
</evidence>
<evidence type="ECO:0000259" key="14">
    <source>
        <dbReference type="PROSITE" id="PS50110"/>
    </source>
</evidence>
<dbReference type="EC" id="2.7.13.3" evidence="3"/>
<dbReference type="InterPro" id="IPR029016">
    <property type="entry name" value="GAF-like_dom_sf"/>
</dbReference>
<feature type="compositionally biased region" description="Low complexity" evidence="11">
    <location>
        <begin position="522"/>
        <end position="570"/>
    </location>
</feature>
<dbReference type="Gene3D" id="1.10.287.130">
    <property type="match status" value="1"/>
</dbReference>
<dbReference type="Gene3D" id="3.30.565.10">
    <property type="entry name" value="Histidine kinase-like ATPase, C-terminal domain"/>
    <property type="match status" value="1"/>
</dbReference>
<dbReference type="InterPro" id="IPR003660">
    <property type="entry name" value="HAMP_dom"/>
</dbReference>
<dbReference type="SMART" id="SM00387">
    <property type="entry name" value="HATPase_c"/>
    <property type="match status" value="1"/>
</dbReference>
<reference evidence="16 17" key="1">
    <citation type="journal article" date="2003" name="Proc. Natl. Acad. Sci. U.S.A.">
        <title>The complete genome sequence of Chromobacterium violaceum reveals remarkable and exploitable bacterial adaptability.</title>
        <authorList>
            <person name="Vasconcelos A.T.R."/>
            <person name="de Almeida D.F."/>
            <person name="Almeida F.C."/>
            <person name="de Almeida L.G.P."/>
            <person name="de Almeida R."/>
            <person name="Goncalves J.A.A."/>
            <person name="Andrade E.M."/>
            <person name="Antonio R.V."/>
            <person name="Araripe J."/>
            <person name="de Araujo M.F.F."/>
            <person name="Filho S.A."/>
            <person name="Azevedo V."/>
            <person name="Batista A.J."/>
            <person name="Bataus L.A.M."/>
            <person name="Batista J.S."/>
            <person name="Belo A."/>
            <person name="vander Berg C."/>
            <person name="Blamey J."/>
            <person name="Bogo M."/>
            <person name="Bonato S."/>
            <person name="Bordignon J."/>
            <person name="Brito C.A."/>
            <person name="Brocchi M."/>
            <person name="Burity H.A."/>
            <person name="Camargo A.A."/>
            <person name="Cardoso D.D.P."/>
            <person name="Carneiro N.P."/>
            <person name="Carraro D.M."/>
            <person name="Carvalho C.M.B."/>
            <person name="Cascardo J.C.M."/>
            <person name="Cavada B.S."/>
            <person name="Chueire L.M.O."/>
            <person name="Pasa T.B.C."/>
            <person name="Duran N."/>
            <person name="Fagundes N."/>
            <person name="Falcao C.L."/>
            <person name="Fantinatti F."/>
            <person name="Farias I.P."/>
            <person name="Felipe M.S.S."/>
            <person name="Ferrari L.P."/>
            <person name="Ferro J.A."/>
            <person name="Ferro M.I.T."/>
            <person name="Franco G.R."/>
            <person name="Freitas N.S.A."/>
            <person name="Furlan L.R."/>
            <person name="Gazzinelli R.T."/>
            <person name="Gomes E.A."/>
            <person name="Goncalves P.R."/>
            <person name="Grangeiro T.B."/>
            <person name="Grattapaglia D."/>
            <person name="Grisard E.C."/>
            <person name="Guimaraes C.T."/>
            <person name="Hanna E.S."/>
            <person name="Hungria M."/>
            <person name="Jardim S.N."/>
            <person name="Laurino J."/>
            <person name="Leoi L.C.T."/>
            <person name="Fassarella L."/>
            <person name="Lima A."/>
            <person name="Loureiro M.F."/>
            <person name="Lyra M.C.P."/>
            <person name="Macedo M."/>
            <person name="Madeira H.M.F."/>
            <person name="Manfio G.P."/>
            <person name="Maranhao A.Q."/>
            <person name="Martins W.S."/>
            <person name="di Mauro S.M.Z."/>
            <person name="de Medeiros S.R.B."/>
            <person name="Meissner R.D.V."/>
            <person name="Menck C.F.M."/>
            <person name="Moreira M.A.M."/>
            <person name="Nascimento F.F."/>
            <person name="Nicolas M.F."/>
            <person name="Oliveira J.G."/>
            <person name="Oliveira S.C."/>
            <person name="Paixao R.F.C."/>
            <person name="Parente J.A."/>
            <person name="Pedrosa F.O."/>
            <person name="Pena S.J.D."/>
            <person name="Perreira J.O."/>
            <person name="Perreira M."/>
            <person name="Pinto L.S.R.C."/>
            <person name="Pinto L.S."/>
            <person name="Porto J.I.R."/>
            <person name="Potrich D.P."/>
            <person name="Neto C.E.R."/>
            <person name="Reis A.M.M."/>
            <person name="Rigo L.U."/>
            <person name="Rondinelli E."/>
            <person name="dos Santos E.B.P."/>
            <person name="Santos F.R."/>
            <person name="Schneider M.P.C."/>
            <person name="Seuanez H.N."/>
            <person name="Silva A.M.R."/>
            <person name="da Silva A.L.C."/>
            <person name="Silva D.W."/>
            <person name="Silva R."/>
            <person name="Simoes I.C."/>
            <person name="Simon D."/>
            <person name="Soares C.M.A."/>
            <person name="Soares R.B.A."/>
            <person name="Souza E.M."/>
            <person name="Souza K.R.L."/>
            <person name="Souza R.C."/>
            <person name="Steffens M.B.R."/>
            <person name="Steindel M."/>
            <person name="Teixeira S.R."/>
            <person name="Urmenyi T."/>
            <person name="Vettore A."/>
            <person name="Wassem R."/>
            <person name="Zaha A."/>
            <person name="Simpson A.J.G."/>
        </authorList>
    </citation>
    <scope>NUCLEOTIDE SEQUENCE [LARGE SCALE GENOMIC DNA]</scope>
    <source>
        <strain evidence="17">ATCC 12472 / DSM 30191 / JCM 1249 / NBRC 12614 / NCIMB 9131 / NCTC 9757</strain>
    </source>
</reference>
<organism evidence="16 17">
    <name type="scientific">Chromobacterium violaceum (strain ATCC 12472 / DSM 30191 / JCM 1249 / CCUG 213 / NBRC 12614 / NCIMB 9131 / NCTC 9757 / MK)</name>
    <dbReference type="NCBI Taxonomy" id="243365"/>
    <lineage>
        <taxon>Bacteria</taxon>
        <taxon>Pseudomonadati</taxon>
        <taxon>Pseudomonadota</taxon>
        <taxon>Betaproteobacteria</taxon>
        <taxon>Neisseriales</taxon>
        <taxon>Chromobacteriaceae</taxon>
        <taxon>Chromobacterium</taxon>
    </lineage>
</organism>
<evidence type="ECO:0000259" key="13">
    <source>
        <dbReference type="PROSITE" id="PS50109"/>
    </source>
</evidence>
<dbReference type="PROSITE" id="PS50110">
    <property type="entry name" value="RESPONSE_REGULATORY"/>
    <property type="match status" value="2"/>
</dbReference>
<dbReference type="Pfam" id="PF12729">
    <property type="entry name" value="4HB_MCP_1"/>
    <property type="match status" value="1"/>
</dbReference>
<dbReference type="InterPro" id="IPR005467">
    <property type="entry name" value="His_kinase_dom"/>
</dbReference>
<dbReference type="SMART" id="SM00388">
    <property type="entry name" value="HisKA"/>
    <property type="match status" value="1"/>
</dbReference>
<dbReference type="FunFam" id="3.30.565.10:FF:000010">
    <property type="entry name" value="Sensor histidine kinase RcsC"/>
    <property type="match status" value="1"/>
</dbReference>
<protein>
    <recommendedName>
        <fullName evidence="9">Virulence sensor protein BvgS</fullName>
        <ecNumber evidence="3">2.7.13.3</ecNumber>
    </recommendedName>
</protein>
<evidence type="ECO:0000256" key="10">
    <source>
        <dbReference type="PROSITE-ProRule" id="PRU00169"/>
    </source>
</evidence>
<dbReference type="InterPro" id="IPR004358">
    <property type="entry name" value="Sig_transdc_His_kin-like_C"/>
</dbReference>
<dbReference type="InterPro" id="IPR003661">
    <property type="entry name" value="HisK_dim/P_dom"/>
</dbReference>
<dbReference type="AlphaFoldDB" id="Q7NXP7"/>
<feature type="transmembrane region" description="Helical" evidence="12">
    <location>
        <begin position="206"/>
        <end position="227"/>
    </location>
</feature>
<dbReference type="InterPro" id="IPR036890">
    <property type="entry name" value="HATPase_C_sf"/>
</dbReference>
<dbReference type="STRING" id="243365.CV_1579"/>
<comment type="catalytic activity">
    <reaction evidence="1">
        <text>ATP + protein L-histidine = ADP + protein N-phospho-L-histidine.</text>
        <dbReference type="EC" id="2.7.13.3"/>
    </reaction>
</comment>
<dbReference type="SUPFAM" id="SSF55874">
    <property type="entry name" value="ATPase domain of HSP90 chaperone/DNA topoisomerase II/histidine kinase"/>
    <property type="match status" value="1"/>
</dbReference>
<dbReference type="PROSITE" id="PS50885">
    <property type="entry name" value="HAMP"/>
    <property type="match status" value="1"/>
</dbReference>
<dbReference type="eggNOG" id="COG2203">
    <property type="taxonomic scope" value="Bacteria"/>
</dbReference>
<dbReference type="PROSITE" id="PS50109">
    <property type="entry name" value="HIS_KIN"/>
    <property type="match status" value="1"/>
</dbReference>
<evidence type="ECO:0000256" key="7">
    <source>
        <dbReference type="ARBA" id="ARBA00023012"/>
    </source>
</evidence>
<evidence type="ECO:0000256" key="4">
    <source>
        <dbReference type="ARBA" id="ARBA00022553"/>
    </source>
</evidence>
<evidence type="ECO:0000256" key="8">
    <source>
        <dbReference type="ARBA" id="ARBA00058004"/>
    </source>
</evidence>
<dbReference type="CDD" id="cd17546">
    <property type="entry name" value="REC_hyHK_CKI1_RcsC-like"/>
    <property type="match status" value="1"/>
</dbReference>
<keyword evidence="5 16" id="KW-0808">Transferase</keyword>
<proteinExistence type="predicted"/>
<dbReference type="SMART" id="SM00448">
    <property type="entry name" value="REC"/>
    <property type="match status" value="2"/>
</dbReference>
<feature type="compositionally biased region" description="Basic and acidic residues" evidence="11">
    <location>
        <begin position="571"/>
        <end position="588"/>
    </location>
</feature>
<feature type="modified residue" description="4-aspartylphosphate" evidence="10">
    <location>
        <position position="898"/>
    </location>
</feature>
<dbReference type="Gene3D" id="3.40.50.2300">
    <property type="match status" value="2"/>
</dbReference>
<keyword evidence="4 10" id="KW-0597">Phosphoprotein</keyword>
<dbReference type="InterPro" id="IPR024478">
    <property type="entry name" value="HlyB_4HB_MCP"/>
</dbReference>
<keyword evidence="12" id="KW-0472">Membrane</keyword>
<dbReference type="CDD" id="cd00082">
    <property type="entry name" value="HisKA"/>
    <property type="match status" value="1"/>
</dbReference>
<dbReference type="Gene3D" id="3.30.450.40">
    <property type="match status" value="1"/>
</dbReference>
<evidence type="ECO:0000256" key="3">
    <source>
        <dbReference type="ARBA" id="ARBA00012438"/>
    </source>
</evidence>
<dbReference type="Pfam" id="PF00512">
    <property type="entry name" value="HisKA"/>
    <property type="match status" value="1"/>
</dbReference>
<dbReference type="eggNOG" id="COG5002">
    <property type="taxonomic scope" value="Bacteria"/>
</dbReference>
<dbReference type="HOGENOM" id="CLU_000445_127_1_4"/>
<dbReference type="SUPFAM" id="SSF55781">
    <property type="entry name" value="GAF domain-like"/>
    <property type="match status" value="1"/>
</dbReference>